<dbReference type="EMBL" id="JBHMAG010000018">
    <property type="protein sequence ID" value="MFB9755107.1"/>
    <property type="molecule type" value="Genomic_DNA"/>
</dbReference>
<dbReference type="InterPro" id="IPR051680">
    <property type="entry name" value="ATP-dep_Glu-Cys_Ligase-2"/>
</dbReference>
<dbReference type="InterPro" id="IPR007296">
    <property type="entry name" value="DUF403"/>
</dbReference>
<evidence type="ECO:0000313" key="4">
    <source>
        <dbReference type="Proteomes" id="UP001589619"/>
    </source>
</evidence>
<keyword evidence="4" id="KW-1185">Reference proteome</keyword>
<protein>
    <submittedName>
        <fullName evidence="3">Alpha-E domain-containing protein</fullName>
    </submittedName>
</protein>
<sequence>MLRRVAGTFYWMARNIERAENNARIIAVRLGRIPGSWEEAAAATVYLRTTANPDHRPDEKEAAADLGTDSLGGEREWEDLLEICASLADYRDTGLPMELEAILRYLTVSAHNPNSVLNCVACARSNARSASDAIPRELWEALNDMYWNVKQAEDEPLATGDLHSFLQGVKQSSFTTQGVIESLMPRGAPYLFVQLGKWLERAEKTARILNVVCSNATKPGEWPHSRQYYHWLTALELVGGYDAFLRQYPPYMNTQDVLAFLVADPAFPRSIRYCVEHAIQGLERLGEEGVSFESVKIGEALRGLIEQSGEARIREWPLYDLEKFLDRVQNDCNAAGALLTEALHSGGVTVERDAMIYIQE</sequence>
<evidence type="ECO:0000313" key="3">
    <source>
        <dbReference type="EMBL" id="MFB9755107.1"/>
    </source>
</evidence>
<dbReference type="PANTHER" id="PTHR34595">
    <property type="entry name" value="BLR5612 PROTEIN"/>
    <property type="match status" value="1"/>
</dbReference>
<gene>
    <name evidence="3" type="ORF">ACFFNY_26320</name>
</gene>
<evidence type="ECO:0000256" key="1">
    <source>
        <dbReference type="SAM" id="MobiDB-lite"/>
    </source>
</evidence>
<dbReference type="RefSeq" id="WP_344907533.1">
    <property type="nucleotide sequence ID" value="NZ_BAAAYO010000006.1"/>
</dbReference>
<dbReference type="Pfam" id="PF04168">
    <property type="entry name" value="Alpha-E"/>
    <property type="match status" value="1"/>
</dbReference>
<reference evidence="3 4" key="1">
    <citation type="submission" date="2024-09" db="EMBL/GenBank/DDBJ databases">
        <authorList>
            <person name="Sun Q."/>
            <person name="Mori K."/>
        </authorList>
    </citation>
    <scope>NUCLEOTIDE SEQUENCE [LARGE SCALE GENOMIC DNA]</scope>
    <source>
        <strain evidence="3 4">JCM 12520</strain>
    </source>
</reference>
<proteinExistence type="predicted"/>
<dbReference type="PANTHER" id="PTHR34595:SF7">
    <property type="entry name" value="SLL1039 PROTEIN"/>
    <property type="match status" value="1"/>
</dbReference>
<feature type="region of interest" description="Disordered" evidence="1">
    <location>
        <begin position="51"/>
        <end position="70"/>
    </location>
</feature>
<name>A0ABV5W3Y0_9BACL</name>
<evidence type="ECO:0000259" key="2">
    <source>
        <dbReference type="Pfam" id="PF04168"/>
    </source>
</evidence>
<feature type="domain" description="DUF403" evidence="2">
    <location>
        <begin position="1"/>
        <end position="341"/>
    </location>
</feature>
<accession>A0ABV5W3Y0</accession>
<organism evidence="3 4">
    <name type="scientific">Paenibacillus hodogayensis</name>
    <dbReference type="NCBI Taxonomy" id="279208"/>
    <lineage>
        <taxon>Bacteria</taxon>
        <taxon>Bacillati</taxon>
        <taxon>Bacillota</taxon>
        <taxon>Bacilli</taxon>
        <taxon>Bacillales</taxon>
        <taxon>Paenibacillaceae</taxon>
        <taxon>Paenibacillus</taxon>
    </lineage>
</organism>
<dbReference type="Proteomes" id="UP001589619">
    <property type="component" value="Unassembled WGS sequence"/>
</dbReference>
<comment type="caution">
    <text evidence="3">The sequence shown here is derived from an EMBL/GenBank/DDBJ whole genome shotgun (WGS) entry which is preliminary data.</text>
</comment>
<feature type="compositionally biased region" description="Basic and acidic residues" evidence="1">
    <location>
        <begin position="53"/>
        <end position="63"/>
    </location>
</feature>